<evidence type="ECO:0000256" key="1">
    <source>
        <dbReference type="ARBA" id="ARBA00022691"/>
    </source>
</evidence>
<dbReference type="Proteomes" id="UP000196803">
    <property type="component" value="Unassembled WGS sequence"/>
</dbReference>
<evidence type="ECO:0000256" key="3">
    <source>
        <dbReference type="ARBA" id="ARBA00023004"/>
    </source>
</evidence>
<dbReference type="CDD" id="cd01335">
    <property type="entry name" value="Radical_SAM"/>
    <property type="match status" value="1"/>
</dbReference>
<comment type="caution">
    <text evidence="6">The sequence shown here is derived from an EMBL/GenBank/DDBJ whole genome shotgun (WGS) entry which is preliminary data.</text>
</comment>
<gene>
    <name evidence="6" type="ORF">SAMN05216240_2730</name>
</gene>
<dbReference type="InterPro" id="IPR050377">
    <property type="entry name" value="Radical_SAM_PqqE_MftC-like"/>
</dbReference>
<dbReference type="GeneID" id="31771746"/>
<proteinExistence type="predicted"/>
<dbReference type="PROSITE" id="PS51918">
    <property type="entry name" value="RADICAL_SAM"/>
    <property type="match status" value="1"/>
</dbReference>
<dbReference type="SUPFAM" id="SSF102114">
    <property type="entry name" value="Radical SAM enzymes"/>
    <property type="match status" value="1"/>
</dbReference>
<dbReference type="Gene3D" id="3.20.20.70">
    <property type="entry name" value="Aldolase class I"/>
    <property type="match status" value="1"/>
</dbReference>
<organism evidence="6 7">
    <name type="scientific">Caldicellulosiruptor bescii</name>
    <name type="common">Anaerocellum thermophilum</name>
    <dbReference type="NCBI Taxonomy" id="31899"/>
    <lineage>
        <taxon>Bacteria</taxon>
        <taxon>Bacillati</taxon>
        <taxon>Bacillota</taxon>
        <taxon>Bacillota incertae sedis</taxon>
        <taxon>Caldicellulosiruptorales</taxon>
        <taxon>Caldicellulosiruptoraceae</taxon>
        <taxon>Caldicellulosiruptor</taxon>
    </lineage>
</organism>
<dbReference type="InterPro" id="IPR013785">
    <property type="entry name" value="Aldolase_TIM"/>
</dbReference>
<dbReference type="SFLD" id="SFLDS00029">
    <property type="entry name" value="Radical_SAM"/>
    <property type="match status" value="1"/>
</dbReference>
<protein>
    <submittedName>
        <fullName evidence="6">4Fe-4S single cluster domain-containing protein</fullName>
    </submittedName>
</protein>
<evidence type="ECO:0000313" key="6">
    <source>
        <dbReference type="EMBL" id="SMR95623.1"/>
    </source>
</evidence>
<dbReference type="InterPro" id="IPR058240">
    <property type="entry name" value="rSAM_sf"/>
</dbReference>
<evidence type="ECO:0000256" key="4">
    <source>
        <dbReference type="ARBA" id="ARBA00023014"/>
    </source>
</evidence>
<feature type="domain" description="Radical SAM core" evidence="5">
    <location>
        <begin position="9"/>
        <end position="213"/>
    </location>
</feature>
<name>A0ABY1SC38_CALBS</name>
<keyword evidence="1" id="KW-0949">S-adenosyl-L-methionine</keyword>
<evidence type="ECO:0000313" key="7">
    <source>
        <dbReference type="Proteomes" id="UP000196803"/>
    </source>
</evidence>
<keyword evidence="3" id="KW-0408">Iron</keyword>
<dbReference type="SFLD" id="SFLDG01067">
    <property type="entry name" value="SPASM/twitch_domain_containing"/>
    <property type="match status" value="1"/>
</dbReference>
<accession>A0ABY1SC38</accession>
<dbReference type="PANTHER" id="PTHR11228:SF7">
    <property type="entry name" value="PQQA PEPTIDE CYCLASE"/>
    <property type="match status" value="1"/>
</dbReference>
<keyword evidence="7" id="KW-1185">Reference proteome</keyword>
<keyword evidence="2" id="KW-0479">Metal-binding</keyword>
<dbReference type="RefSeq" id="WP_015906989.1">
    <property type="nucleotide sequence ID" value="NZ_FUZJ01000001.1"/>
</dbReference>
<evidence type="ECO:0000256" key="2">
    <source>
        <dbReference type="ARBA" id="ARBA00022723"/>
    </source>
</evidence>
<dbReference type="EMBL" id="FXXC01000001">
    <property type="protein sequence ID" value="SMR95623.1"/>
    <property type="molecule type" value="Genomic_DNA"/>
</dbReference>
<dbReference type="PANTHER" id="PTHR11228">
    <property type="entry name" value="RADICAL SAM DOMAIN PROTEIN"/>
    <property type="match status" value="1"/>
</dbReference>
<dbReference type="Pfam" id="PF04055">
    <property type="entry name" value="Radical_SAM"/>
    <property type="match status" value="1"/>
</dbReference>
<sequence length="331" mass="38675">MEKFVEKLKIERLFSGGVITNYYCSSACKHCLYNSSPSWKKEYMTEEMADKVFKTLKNFGVFSVHIGGGEPFLNFEGLKKVVEKANENGVYIEYIETNASWVENEKKAKQKLKDLKSLGIETILVSISPFHNEYIPLKKVLKLINLLKEVGIEIFPWIEGFLPEIKRFDIEKTHPFSEYIATFGENYVKSLPLRYYLTLNGRAIKTFEEFFPKKSIEEILENSSPCHELNSKTHFHMDLFGNFIPNPCVGFKISIDDLGKDLDCKKYFFVNMLYTKGIHELIRFAQENFGYEAKKGYLHKCSLCFDIRRFLVLEKNVEAFDLGPREFYEQY</sequence>
<keyword evidence="4" id="KW-0411">Iron-sulfur</keyword>
<evidence type="ECO:0000259" key="5">
    <source>
        <dbReference type="PROSITE" id="PS51918"/>
    </source>
</evidence>
<reference evidence="6 7" key="1">
    <citation type="submission" date="2017-05" db="EMBL/GenBank/DDBJ databases">
        <authorList>
            <person name="Varghese N."/>
            <person name="Submissions S."/>
        </authorList>
    </citation>
    <scope>NUCLEOTIDE SEQUENCE [LARGE SCALE GENOMIC DNA]</scope>
    <source>
        <strain evidence="6 7">MACB1020</strain>
    </source>
</reference>
<dbReference type="InterPro" id="IPR007197">
    <property type="entry name" value="rSAM"/>
</dbReference>